<dbReference type="FunFam" id="2.30.30.100:FF:000002">
    <property type="entry name" value="Small nuclear ribonucleoprotein Sm D3"/>
    <property type="match status" value="1"/>
</dbReference>
<organism evidence="11 12">
    <name type="scientific">Albugo candida</name>
    <dbReference type="NCBI Taxonomy" id="65357"/>
    <lineage>
        <taxon>Eukaryota</taxon>
        <taxon>Sar</taxon>
        <taxon>Stramenopiles</taxon>
        <taxon>Oomycota</taxon>
        <taxon>Peronosporomycetes</taxon>
        <taxon>Albuginales</taxon>
        <taxon>Albuginaceae</taxon>
        <taxon>Albugo</taxon>
    </lineage>
</organism>
<dbReference type="AlphaFoldDB" id="A0A024GLK1"/>
<dbReference type="GO" id="GO:0005681">
    <property type="term" value="C:spliceosomal complex"/>
    <property type="evidence" value="ECO:0007669"/>
    <property type="project" value="InterPro"/>
</dbReference>
<dbReference type="OrthoDB" id="6425924at2759"/>
<comment type="caution">
    <text evidence="11">The sequence shown here is derived from an EMBL/GenBank/DDBJ whole genome shotgun (WGS) entry which is preliminary data.</text>
</comment>
<dbReference type="GO" id="GO:0000387">
    <property type="term" value="P:spliceosomal snRNP assembly"/>
    <property type="evidence" value="ECO:0007669"/>
    <property type="project" value="UniProtKB-UniRule"/>
</dbReference>
<dbReference type="SMART" id="SM00651">
    <property type="entry name" value="Sm"/>
    <property type="match status" value="1"/>
</dbReference>
<keyword evidence="5 9" id="KW-0507">mRNA processing</keyword>
<dbReference type="EMBL" id="CAIX01000177">
    <property type="protein sequence ID" value="CCI47605.1"/>
    <property type="molecule type" value="Genomic_DNA"/>
</dbReference>
<reference evidence="11 12" key="1">
    <citation type="submission" date="2012-05" db="EMBL/GenBank/DDBJ databases">
        <title>Recombination and specialization in a pathogen metapopulation.</title>
        <authorList>
            <person name="Gardiner A."/>
            <person name="Kemen E."/>
            <person name="Schultz-Larsen T."/>
            <person name="MacLean D."/>
            <person name="Van Oosterhout C."/>
            <person name="Jones J.D.G."/>
        </authorList>
    </citation>
    <scope>NUCLEOTIDE SEQUENCE [LARGE SCALE GENOMIC DNA]</scope>
    <source>
        <strain evidence="11 12">Ac Nc2</strain>
    </source>
</reference>
<evidence type="ECO:0000256" key="8">
    <source>
        <dbReference type="ARBA" id="ARBA00023274"/>
    </source>
</evidence>
<evidence type="ECO:0000256" key="7">
    <source>
        <dbReference type="ARBA" id="ARBA00023242"/>
    </source>
</evidence>
<evidence type="ECO:0000256" key="6">
    <source>
        <dbReference type="ARBA" id="ARBA00023187"/>
    </source>
</evidence>
<evidence type="ECO:0000313" key="11">
    <source>
        <dbReference type="EMBL" id="CCI47605.1"/>
    </source>
</evidence>
<protein>
    <recommendedName>
        <fullName evidence="9">Small nuclear ribonucleoprotein Sm D3</fullName>
        <shortName evidence="9">Sm-D3</shortName>
    </recommendedName>
    <alternativeName>
        <fullName evidence="9">snRNP core protein D3</fullName>
    </alternativeName>
</protein>
<dbReference type="FunCoup" id="A0A024GLK1">
    <property type="interactions" value="678"/>
</dbReference>
<comment type="subcellular location">
    <subcellularLocation>
        <location evidence="2">Cytoplasm</location>
        <location evidence="2">Cytosol</location>
    </subcellularLocation>
    <subcellularLocation>
        <location evidence="1 9">Nucleus</location>
    </subcellularLocation>
</comment>
<evidence type="ECO:0000256" key="1">
    <source>
        <dbReference type="ARBA" id="ARBA00004123"/>
    </source>
</evidence>
<keyword evidence="7 9" id="KW-0539">Nucleus</keyword>
<dbReference type="GO" id="GO:0005829">
    <property type="term" value="C:cytosol"/>
    <property type="evidence" value="ECO:0007669"/>
    <property type="project" value="UniProtKB-SubCell"/>
</dbReference>
<evidence type="ECO:0000256" key="4">
    <source>
        <dbReference type="ARBA" id="ARBA00022490"/>
    </source>
</evidence>
<gene>
    <name evidence="11" type="ORF">BN9_086120</name>
</gene>
<keyword evidence="8 9" id="KW-0687">Ribonucleoprotein</keyword>
<dbReference type="Gene3D" id="2.30.30.100">
    <property type="match status" value="1"/>
</dbReference>
<evidence type="ECO:0000313" key="12">
    <source>
        <dbReference type="Proteomes" id="UP000053237"/>
    </source>
</evidence>
<dbReference type="CDD" id="cd01721">
    <property type="entry name" value="Sm_D3"/>
    <property type="match status" value="1"/>
</dbReference>
<dbReference type="SUPFAM" id="SSF50182">
    <property type="entry name" value="Sm-like ribonucleoproteins"/>
    <property type="match status" value="1"/>
</dbReference>
<dbReference type="InterPro" id="IPR027141">
    <property type="entry name" value="LSm4/Sm_D1/D3"/>
</dbReference>
<evidence type="ECO:0000256" key="5">
    <source>
        <dbReference type="ARBA" id="ARBA00022664"/>
    </source>
</evidence>
<accession>A0A024GLK1</accession>
<comment type="similarity">
    <text evidence="3 9">Belongs to the snRNP core protein family.</text>
</comment>
<dbReference type="Proteomes" id="UP000053237">
    <property type="component" value="Unassembled WGS sequence"/>
</dbReference>
<keyword evidence="12" id="KW-1185">Reference proteome</keyword>
<dbReference type="InParanoid" id="A0A024GLK1"/>
<evidence type="ECO:0000256" key="9">
    <source>
        <dbReference type="RuleBase" id="RU365050"/>
    </source>
</evidence>
<keyword evidence="4" id="KW-0963">Cytoplasm</keyword>
<dbReference type="STRING" id="65357.A0A024GLK1"/>
<dbReference type="InterPro" id="IPR001163">
    <property type="entry name" value="Sm_dom_euk/arc"/>
</dbReference>
<feature type="domain" description="Sm" evidence="10">
    <location>
        <begin position="7"/>
        <end position="79"/>
    </location>
</feature>
<name>A0A024GLK1_9STRA</name>
<sequence>MSKTMAVPIALLHEGEGRSITVELKNGEIYRGHLDESEDSMNCQLSNVVLSARNGQKCKLEQVYVRGSQIKFIILPELLKNSPLFERVRSIKSEPEKRKVYRPKTRRNRKFK</sequence>
<evidence type="ECO:0000259" key="10">
    <source>
        <dbReference type="PROSITE" id="PS52002"/>
    </source>
</evidence>
<evidence type="ECO:0000256" key="2">
    <source>
        <dbReference type="ARBA" id="ARBA00004514"/>
    </source>
</evidence>
<dbReference type="InterPro" id="IPR010920">
    <property type="entry name" value="LSM_dom_sf"/>
</dbReference>
<dbReference type="InterPro" id="IPR047575">
    <property type="entry name" value="Sm"/>
</dbReference>
<dbReference type="PROSITE" id="PS52002">
    <property type="entry name" value="SM"/>
    <property type="match status" value="1"/>
</dbReference>
<dbReference type="Pfam" id="PF01423">
    <property type="entry name" value="LSM"/>
    <property type="match status" value="1"/>
</dbReference>
<proteinExistence type="inferred from homology"/>
<dbReference type="PANTHER" id="PTHR23338">
    <property type="entry name" value="SMALL NUCLEAR RIBONUCLEOPROTEIN SM"/>
    <property type="match status" value="1"/>
</dbReference>
<evidence type="ECO:0000256" key="3">
    <source>
        <dbReference type="ARBA" id="ARBA00008146"/>
    </source>
</evidence>
<dbReference type="GO" id="GO:0003723">
    <property type="term" value="F:RNA binding"/>
    <property type="evidence" value="ECO:0007669"/>
    <property type="project" value="InterPro"/>
</dbReference>
<dbReference type="InterPro" id="IPR034099">
    <property type="entry name" value="SmD3"/>
</dbReference>
<keyword evidence="6 9" id="KW-0508">mRNA splicing</keyword>